<keyword evidence="3" id="KW-0805">Transcription regulation</keyword>
<evidence type="ECO:0000256" key="7">
    <source>
        <dbReference type="ARBA" id="ARBA00039527"/>
    </source>
</evidence>
<gene>
    <name evidence="11" type="ORF">DBR06_SOUSAS610205</name>
</gene>
<evidence type="ECO:0000313" key="12">
    <source>
        <dbReference type="Proteomes" id="UP000295264"/>
    </source>
</evidence>
<dbReference type="GO" id="GO:0001708">
    <property type="term" value="P:cell fate specification"/>
    <property type="evidence" value="ECO:0007669"/>
    <property type="project" value="TreeGrafter"/>
</dbReference>
<dbReference type="InterPro" id="IPR001699">
    <property type="entry name" value="TF_T-box"/>
</dbReference>
<sequence length="415" mass="45310">MYHPRELYPSLGTGYRLGAPQPGADSSFPPALAEGYRYPDLDAPKLDCFLSGIEAAPRTLAAPPPLPPLPPTLGTEAPPPAPESLHPLPGVSLSLDNRELWKEFNSVGTEMIITKAGRRMFPACRVSVTGLDPEARYLFLLDVVPVDGARYRWQGRRWEPSGKAEPRLPDRIYIHPDSPATGAHWMRQPVSFHRVKLTNSTLDPHGHLILHSMHKYQPRIHLVRAAQLCSQHWGGVASFRFPETMFISVTAYQNPRMHRVVPVIPPWAGTLVSQIQSRPQRPGKLPRPQLLPVVAPVLRPTFCTLQLSTGPLVTFRPGEWGKGTGLGSSRLGIPLPCSDSPLHFRNPSFPEAPDSGRPAPYSAAFLELQPGPPGSGYPAAAPPASFASHFLQGGPFPLPYPGPGAYLDVGSKPMY</sequence>
<dbReference type="PANTHER" id="PTHR11267">
    <property type="entry name" value="T-BOX PROTEIN-RELATED"/>
    <property type="match status" value="1"/>
</dbReference>
<dbReference type="InterPro" id="IPR018186">
    <property type="entry name" value="TF_T-box_CS"/>
</dbReference>
<proteinExistence type="predicted"/>
<name>A0A484GSV0_SOUCH</name>
<evidence type="ECO:0000256" key="2">
    <source>
        <dbReference type="ARBA" id="ARBA00022473"/>
    </source>
</evidence>
<dbReference type="GO" id="GO:0005634">
    <property type="term" value="C:nucleus"/>
    <property type="evidence" value="ECO:0007669"/>
    <property type="project" value="UniProtKB-SubCell"/>
</dbReference>
<dbReference type="FunFam" id="2.60.40.820:FF:000007">
    <property type="entry name" value="T-box transcription factor"/>
    <property type="match status" value="1"/>
</dbReference>
<dbReference type="GO" id="GO:0007498">
    <property type="term" value="P:mesoderm development"/>
    <property type="evidence" value="ECO:0007669"/>
    <property type="project" value="UniProtKB-ARBA"/>
</dbReference>
<dbReference type="PROSITE" id="PS01264">
    <property type="entry name" value="TBOX_2"/>
    <property type="match status" value="1"/>
</dbReference>
<evidence type="ECO:0000313" key="11">
    <source>
        <dbReference type="EMBL" id="TEA38832.1"/>
    </source>
</evidence>
<evidence type="ECO:0000256" key="1">
    <source>
        <dbReference type="ARBA" id="ARBA00004123"/>
    </source>
</evidence>
<keyword evidence="6 8" id="KW-0539">Nucleus</keyword>
<dbReference type="Gene3D" id="2.60.40.820">
    <property type="entry name" value="Transcription factor, T-box"/>
    <property type="match status" value="1"/>
</dbReference>
<dbReference type="GO" id="GO:0000785">
    <property type="term" value="C:chromatin"/>
    <property type="evidence" value="ECO:0007669"/>
    <property type="project" value="TreeGrafter"/>
</dbReference>
<dbReference type="GO" id="GO:0000981">
    <property type="term" value="F:DNA-binding transcription factor activity, RNA polymerase II-specific"/>
    <property type="evidence" value="ECO:0007669"/>
    <property type="project" value="TreeGrafter"/>
</dbReference>
<protein>
    <recommendedName>
        <fullName evidence="7">T-box transcription factor TBX6</fullName>
    </recommendedName>
</protein>
<evidence type="ECO:0000259" key="10">
    <source>
        <dbReference type="PROSITE" id="PS50252"/>
    </source>
</evidence>
<dbReference type="Proteomes" id="UP000295264">
    <property type="component" value="Unassembled WGS sequence"/>
</dbReference>
<dbReference type="GO" id="GO:0009653">
    <property type="term" value="P:anatomical structure morphogenesis"/>
    <property type="evidence" value="ECO:0007669"/>
    <property type="project" value="UniProtKB-ARBA"/>
</dbReference>
<keyword evidence="5" id="KW-0804">Transcription</keyword>
<dbReference type="Pfam" id="PF00907">
    <property type="entry name" value="T-box"/>
    <property type="match status" value="1"/>
</dbReference>
<comment type="subcellular location">
    <subcellularLocation>
        <location evidence="1 8">Nucleus</location>
    </subcellularLocation>
</comment>
<dbReference type="GO" id="GO:0045893">
    <property type="term" value="P:positive regulation of DNA-templated transcription"/>
    <property type="evidence" value="ECO:0007669"/>
    <property type="project" value="InterPro"/>
</dbReference>
<comment type="caution">
    <text evidence="8">Lacks conserved residue(s) required for the propagation of feature annotation.</text>
</comment>
<dbReference type="PRINTS" id="PR00937">
    <property type="entry name" value="TBOX"/>
</dbReference>
<feature type="compositionally biased region" description="Pro residues" evidence="9">
    <location>
        <begin position="62"/>
        <end position="82"/>
    </location>
</feature>
<dbReference type="EMBL" id="QWLN02004660">
    <property type="protein sequence ID" value="TEA38832.1"/>
    <property type="molecule type" value="Genomic_DNA"/>
</dbReference>
<dbReference type="SUPFAM" id="SSF49417">
    <property type="entry name" value="p53-like transcription factors"/>
    <property type="match status" value="1"/>
</dbReference>
<dbReference type="AlphaFoldDB" id="A0A484GSV0"/>
<accession>A0A484GSV0</accession>
<dbReference type="GO" id="GO:0000978">
    <property type="term" value="F:RNA polymerase II cis-regulatory region sequence-specific DNA binding"/>
    <property type="evidence" value="ECO:0007669"/>
    <property type="project" value="InterPro"/>
</dbReference>
<evidence type="ECO:0000256" key="8">
    <source>
        <dbReference type="PROSITE-ProRule" id="PRU00201"/>
    </source>
</evidence>
<dbReference type="PROSITE" id="PS50252">
    <property type="entry name" value="TBOX_3"/>
    <property type="match status" value="1"/>
</dbReference>
<feature type="region of interest" description="Disordered" evidence="9">
    <location>
        <begin position="60"/>
        <end position="83"/>
    </location>
</feature>
<evidence type="ECO:0000256" key="6">
    <source>
        <dbReference type="ARBA" id="ARBA00023242"/>
    </source>
</evidence>
<evidence type="ECO:0000256" key="9">
    <source>
        <dbReference type="SAM" id="MobiDB-lite"/>
    </source>
</evidence>
<evidence type="ECO:0000256" key="4">
    <source>
        <dbReference type="ARBA" id="ARBA00023125"/>
    </source>
</evidence>
<keyword evidence="2" id="KW-0217">Developmental protein</keyword>
<dbReference type="InterPro" id="IPR008967">
    <property type="entry name" value="p53-like_TF_DNA-bd_sf"/>
</dbReference>
<keyword evidence="4 8" id="KW-0238">DNA-binding</keyword>
<comment type="caution">
    <text evidence="11">The sequence shown here is derived from an EMBL/GenBank/DDBJ whole genome shotgun (WGS) entry which is preliminary data.</text>
</comment>
<dbReference type="InterPro" id="IPR036960">
    <property type="entry name" value="T-box_sf"/>
</dbReference>
<feature type="domain" description="T-box" evidence="10">
    <location>
        <begin position="95"/>
        <end position="273"/>
    </location>
</feature>
<dbReference type="PANTHER" id="PTHR11267:SF100">
    <property type="entry name" value="T-BOX TRANSCRIPTION FACTOR TBX6"/>
    <property type="match status" value="1"/>
</dbReference>
<keyword evidence="12" id="KW-1185">Reference proteome</keyword>
<dbReference type="InterPro" id="IPR046360">
    <property type="entry name" value="T-box_DNA-bd"/>
</dbReference>
<dbReference type="InterPro" id="IPR002070">
    <property type="entry name" value="TF_Brachyury"/>
</dbReference>
<evidence type="ECO:0000256" key="3">
    <source>
        <dbReference type="ARBA" id="ARBA00023015"/>
    </source>
</evidence>
<reference evidence="11 12" key="1">
    <citation type="journal article" date="2018" name="Genomics">
        <title>Molecular footprints of inshore aquatic adaptation in Indo-Pacific humpback dolphin (Sousa chinensis).</title>
        <authorList>
            <person name="Ming Y."/>
            <person name="Jian J."/>
            <person name="Yu F."/>
            <person name="Yu X."/>
            <person name="Wang J."/>
            <person name="Liu W."/>
        </authorList>
    </citation>
    <scope>NUCLEOTIDE SEQUENCE [LARGE SCALE GENOMIC DNA]</scope>
    <source>
        <strain evidence="11">MY-2018</strain>
        <tissue evidence="11">Skin</tissue>
    </source>
</reference>
<dbReference type="PROSITE" id="PS01283">
    <property type="entry name" value="TBOX_1"/>
    <property type="match status" value="1"/>
</dbReference>
<evidence type="ECO:0000256" key="5">
    <source>
        <dbReference type="ARBA" id="ARBA00023163"/>
    </source>
</evidence>
<dbReference type="SMART" id="SM00425">
    <property type="entry name" value="TBOX"/>
    <property type="match status" value="1"/>
</dbReference>
<organism evidence="11 12">
    <name type="scientific">Sousa chinensis</name>
    <name type="common">Indo-pacific humpbacked dolphin</name>
    <name type="synonym">Steno chinensis</name>
    <dbReference type="NCBI Taxonomy" id="103600"/>
    <lineage>
        <taxon>Eukaryota</taxon>
        <taxon>Metazoa</taxon>
        <taxon>Chordata</taxon>
        <taxon>Craniata</taxon>
        <taxon>Vertebrata</taxon>
        <taxon>Euteleostomi</taxon>
        <taxon>Mammalia</taxon>
        <taxon>Eutheria</taxon>
        <taxon>Laurasiatheria</taxon>
        <taxon>Artiodactyla</taxon>
        <taxon>Whippomorpha</taxon>
        <taxon>Cetacea</taxon>
        <taxon>Odontoceti</taxon>
        <taxon>Delphinidae</taxon>
        <taxon>Sousa</taxon>
    </lineage>
</organism>
<dbReference type="PRINTS" id="PR00938">
    <property type="entry name" value="BRACHYURY"/>
</dbReference>